<reference evidence="3" key="1">
    <citation type="journal article" date="2019" name="Int. J. Syst. Evol. Microbiol.">
        <title>The Global Catalogue of Microorganisms (GCM) 10K type strain sequencing project: providing services to taxonomists for standard genome sequencing and annotation.</title>
        <authorList>
            <consortium name="The Broad Institute Genomics Platform"/>
            <consortium name="The Broad Institute Genome Sequencing Center for Infectious Disease"/>
            <person name="Wu L."/>
            <person name="Ma J."/>
        </authorList>
    </citation>
    <scope>NUCLEOTIDE SEQUENCE [LARGE SCALE GENOMIC DNA]</scope>
    <source>
        <strain evidence="3">CCUG 62414</strain>
    </source>
</reference>
<keyword evidence="2" id="KW-0238">DNA-binding</keyword>
<keyword evidence="1" id="KW-0812">Transmembrane</keyword>
<proteinExistence type="predicted"/>
<accession>A0ABW3JLK4</accession>
<sequence>MNFLKASHFKFTKNQRNGIFLLILLIILLQCIYFYINFSSEEINVNQTQLAAFQKEIDSLRLVEIEERKPKIYPFNPNFITDYKGASLGMTNEEIDRLLAFRKQDKWINSTKQFQEVTKVSDSFLNAISPYFKFPEWATNPTKSFEKSSYSFNKTPKTFNQKIDLNKATAQELQKVNGIGEVLSERIIKLRNKFIGGFIDVVQLQDVYGLTPEVIERINNEFAVKTPRTIKKIILNKASIDELVTIQHIDYNLAFRIVEQRQLREGFKSLDELKKVKDFPVNKIDIIKLYLSLD</sequence>
<dbReference type="SUPFAM" id="SSF47781">
    <property type="entry name" value="RuvA domain 2-like"/>
    <property type="match status" value="1"/>
</dbReference>
<dbReference type="Pfam" id="PF12836">
    <property type="entry name" value="HHH_3"/>
    <property type="match status" value="2"/>
</dbReference>
<keyword evidence="1" id="KW-1133">Transmembrane helix</keyword>
<keyword evidence="3" id="KW-1185">Reference proteome</keyword>
<dbReference type="SUPFAM" id="SSF81585">
    <property type="entry name" value="PsbU/PolX domain-like"/>
    <property type="match status" value="1"/>
</dbReference>
<dbReference type="PANTHER" id="PTHR21180">
    <property type="entry name" value="ENDONUCLEASE/EXONUCLEASE/PHOSPHATASE FAMILY DOMAIN-CONTAINING PROTEIN 1"/>
    <property type="match status" value="1"/>
</dbReference>
<dbReference type="PANTHER" id="PTHR21180:SF32">
    <property type="entry name" value="ENDONUCLEASE_EXONUCLEASE_PHOSPHATASE FAMILY DOMAIN-CONTAINING PROTEIN 1"/>
    <property type="match status" value="1"/>
</dbReference>
<evidence type="ECO:0000313" key="3">
    <source>
        <dbReference type="Proteomes" id="UP001597061"/>
    </source>
</evidence>
<dbReference type="GO" id="GO:0003677">
    <property type="term" value="F:DNA binding"/>
    <property type="evidence" value="ECO:0007669"/>
    <property type="project" value="UniProtKB-KW"/>
</dbReference>
<protein>
    <submittedName>
        <fullName evidence="2">ComEA family DNA-binding protein</fullName>
    </submittedName>
</protein>
<comment type="caution">
    <text evidence="2">The sequence shown here is derived from an EMBL/GenBank/DDBJ whole genome shotgun (WGS) entry which is preliminary data.</text>
</comment>
<keyword evidence="1" id="KW-0472">Membrane</keyword>
<evidence type="ECO:0000313" key="2">
    <source>
        <dbReference type="EMBL" id="MFD0991408.1"/>
    </source>
</evidence>
<gene>
    <name evidence="2" type="ORF">ACFQ1R_15015</name>
</gene>
<dbReference type="Proteomes" id="UP001597061">
    <property type="component" value="Unassembled WGS sequence"/>
</dbReference>
<name>A0ABW3JLK4_9FLAO</name>
<organism evidence="2 3">
    <name type="scientific">Mariniflexile jejuense</name>
    <dbReference type="NCBI Taxonomy" id="1173582"/>
    <lineage>
        <taxon>Bacteria</taxon>
        <taxon>Pseudomonadati</taxon>
        <taxon>Bacteroidota</taxon>
        <taxon>Flavobacteriia</taxon>
        <taxon>Flavobacteriales</taxon>
        <taxon>Flavobacteriaceae</taxon>
        <taxon>Mariniflexile</taxon>
    </lineage>
</organism>
<dbReference type="InterPro" id="IPR010994">
    <property type="entry name" value="RuvA_2-like"/>
</dbReference>
<dbReference type="Gene3D" id="1.10.150.280">
    <property type="entry name" value="AF1531-like domain"/>
    <property type="match status" value="1"/>
</dbReference>
<evidence type="ECO:0000256" key="1">
    <source>
        <dbReference type="SAM" id="Phobius"/>
    </source>
</evidence>
<dbReference type="InterPro" id="IPR051675">
    <property type="entry name" value="Endo/Exo/Phosphatase_dom_1"/>
</dbReference>
<dbReference type="Gene3D" id="1.10.150.320">
    <property type="entry name" value="Photosystem II 12 kDa extrinsic protein"/>
    <property type="match status" value="1"/>
</dbReference>
<dbReference type="RefSeq" id="WP_379927085.1">
    <property type="nucleotide sequence ID" value="NZ_JBHTJI010000042.1"/>
</dbReference>
<feature type="transmembrane region" description="Helical" evidence="1">
    <location>
        <begin position="18"/>
        <end position="36"/>
    </location>
</feature>
<dbReference type="EMBL" id="JBHTJI010000042">
    <property type="protein sequence ID" value="MFD0991408.1"/>
    <property type="molecule type" value="Genomic_DNA"/>
</dbReference>